<keyword evidence="9" id="KW-1185">Reference proteome</keyword>
<reference evidence="8 9" key="1">
    <citation type="submission" date="2008-07" db="EMBL/GenBank/DDBJ databases">
        <authorList>
            <person name="El-Sayed N."/>
            <person name="Caler E."/>
            <person name="Inman J."/>
            <person name="Amedeo P."/>
            <person name="Hass B."/>
            <person name="Wortman J."/>
        </authorList>
    </citation>
    <scope>NUCLEOTIDE SEQUENCE [LARGE SCALE GENOMIC DNA]</scope>
    <source>
        <strain evidence="9">ATCC 50983 / TXsc</strain>
    </source>
</reference>
<dbReference type="FunFam" id="3.30.70.660:FF:000002">
    <property type="entry name" value="tRNA pseudouridine synthase"/>
    <property type="match status" value="1"/>
</dbReference>
<dbReference type="GO" id="GO:1990481">
    <property type="term" value="P:mRNA pseudouridine synthesis"/>
    <property type="evidence" value="ECO:0007669"/>
    <property type="project" value="TreeGrafter"/>
</dbReference>
<dbReference type="SUPFAM" id="SSF55120">
    <property type="entry name" value="Pseudouridine synthase"/>
    <property type="match status" value="1"/>
</dbReference>
<dbReference type="PANTHER" id="PTHR11142:SF4">
    <property type="entry name" value="PSEUDOURIDYLATE SYNTHASE 1 HOMOLOG"/>
    <property type="match status" value="1"/>
</dbReference>
<evidence type="ECO:0000256" key="4">
    <source>
        <dbReference type="PIRSR" id="PIRSR641708-1"/>
    </source>
</evidence>
<dbReference type="GO" id="GO:0031119">
    <property type="term" value="P:tRNA pseudouridine synthesis"/>
    <property type="evidence" value="ECO:0007669"/>
    <property type="project" value="InterPro"/>
</dbReference>
<dbReference type="PANTHER" id="PTHR11142">
    <property type="entry name" value="PSEUDOURIDYLATE SYNTHASE"/>
    <property type="match status" value="1"/>
</dbReference>
<dbReference type="InterPro" id="IPR020103">
    <property type="entry name" value="PsdUridine_synth_cat_dom_sf"/>
</dbReference>
<feature type="region of interest" description="Disordered" evidence="6">
    <location>
        <begin position="1"/>
        <end position="71"/>
    </location>
</feature>
<dbReference type="NCBIfam" id="TIGR00071">
    <property type="entry name" value="hisT_truA"/>
    <property type="match status" value="1"/>
</dbReference>
<evidence type="ECO:0000256" key="5">
    <source>
        <dbReference type="PIRSR" id="PIRSR641708-2"/>
    </source>
</evidence>
<dbReference type="Proteomes" id="UP000007800">
    <property type="component" value="Unassembled WGS sequence"/>
</dbReference>
<evidence type="ECO:0000256" key="6">
    <source>
        <dbReference type="SAM" id="MobiDB-lite"/>
    </source>
</evidence>
<name>C5KAM9_PERM5</name>
<dbReference type="InterPro" id="IPR020095">
    <property type="entry name" value="PsdUridine_synth_TruA_C"/>
</dbReference>
<evidence type="ECO:0000259" key="7">
    <source>
        <dbReference type="Pfam" id="PF01416"/>
    </source>
</evidence>
<dbReference type="Pfam" id="PF01416">
    <property type="entry name" value="PseudoU_synth_1"/>
    <property type="match status" value="1"/>
</dbReference>
<feature type="active site" description="Nucleophile" evidence="4">
    <location>
        <position position="138"/>
    </location>
</feature>
<dbReference type="InterPro" id="IPR020094">
    <property type="entry name" value="TruA/RsuA/RluB/E/F_N"/>
</dbReference>
<keyword evidence="3" id="KW-0413">Isomerase</keyword>
<dbReference type="RefSeq" id="XP_002786409.1">
    <property type="nucleotide sequence ID" value="XM_002786363.1"/>
</dbReference>
<dbReference type="EMBL" id="GG671811">
    <property type="protein sequence ID" value="EER18205.1"/>
    <property type="molecule type" value="Genomic_DNA"/>
</dbReference>
<feature type="compositionally biased region" description="Basic residues" evidence="6">
    <location>
        <begin position="30"/>
        <end position="42"/>
    </location>
</feature>
<dbReference type="InterPro" id="IPR001406">
    <property type="entry name" value="PsdUridine_synth_TruA"/>
</dbReference>
<feature type="binding site" evidence="5">
    <location>
        <position position="215"/>
    </location>
    <ligand>
        <name>substrate</name>
    </ligand>
</feature>
<evidence type="ECO:0000256" key="2">
    <source>
        <dbReference type="ARBA" id="ARBA00022694"/>
    </source>
</evidence>
<evidence type="ECO:0000313" key="8">
    <source>
        <dbReference type="EMBL" id="EER18205.1"/>
    </source>
</evidence>
<evidence type="ECO:0000313" key="9">
    <source>
        <dbReference type="Proteomes" id="UP000007800"/>
    </source>
</evidence>
<dbReference type="GeneID" id="9048783"/>
<evidence type="ECO:0000256" key="3">
    <source>
        <dbReference type="ARBA" id="ARBA00023235"/>
    </source>
</evidence>
<gene>
    <name evidence="8" type="ORF">Pmar_PMAR005110</name>
</gene>
<dbReference type="GO" id="GO:0009982">
    <property type="term" value="F:pseudouridine synthase activity"/>
    <property type="evidence" value="ECO:0007669"/>
    <property type="project" value="InterPro"/>
</dbReference>
<dbReference type="FunCoup" id="C5KAM9">
    <property type="interactions" value="342"/>
</dbReference>
<dbReference type="Gene3D" id="3.30.70.660">
    <property type="entry name" value="Pseudouridine synthase I, catalytic domain, C-terminal subdomain"/>
    <property type="match status" value="1"/>
</dbReference>
<dbReference type="OMA" id="FLCECIY"/>
<sequence length="427" mass="47843">MENMGEEEVPRASCDNTNAKPKSKMTMAQRNRKRWRDRKRAKAAQQNDGVKRARLSGEGSEGSAAQQRGPPLKTHLVALGYSGEGLKGMQIQTNEKGEEIHSTIEGIFQKALLATNLSTEEILADKKKLKFSRAARTDKGVHAALNILALALPVTLDKTLPQGEGDATRNVWTFDEKKNVKALNDFLEPLNMQVFGIQRVSNKFDARKQCERRRYEYLLPEFALDGKADAAKLEEVMSQYVGKNKNFFNFTAKIPAEDPSAKRHIISITCQPTEIDANTFIRIQLVGQSFLLHQIRKMIGLAVEVCRGSAPEGAIEECLAAKERKHIHLAPAEGLFLDRVYFDCYNTGKTNGVDTVPIEPQVWEEDIEDFKRRVLYPIVSKSVVPKTREWIVENLAVNPFTLVNSPGYVFASKDKSVTSTEQETCST</sequence>
<dbReference type="InParanoid" id="C5KAM9"/>
<dbReference type="GO" id="GO:0003723">
    <property type="term" value="F:RNA binding"/>
    <property type="evidence" value="ECO:0007669"/>
    <property type="project" value="InterPro"/>
</dbReference>
<dbReference type="InterPro" id="IPR041708">
    <property type="entry name" value="PUS1/PUS2-like"/>
</dbReference>
<comment type="similarity">
    <text evidence="1">Belongs to the tRNA pseudouridine synthase TruA family.</text>
</comment>
<feature type="domain" description="Pseudouridine synthase I TruA alpha/beta" evidence="7">
    <location>
        <begin position="238"/>
        <end position="343"/>
    </location>
</feature>
<dbReference type="GO" id="GO:0005634">
    <property type="term" value="C:nucleus"/>
    <property type="evidence" value="ECO:0007669"/>
    <property type="project" value="TreeGrafter"/>
</dbReference>
<protein>
    <submittedName>
        <fullName evidence="8">tRNA pseudouridine synthase A, putative</fullName>
    </submittedName>
</protein>
<dbReference type="Gene3D" id="3.30.70.580">
    <property type="entry name" value="Pseudouridine synthase I, catalytic domain, N-terminal subdomain"/>
    <property type="match status" value="1"/>
</dbReference>
<organism evidence="9">
    <name type="scientific">Perkinsus marinus (strain ATCC 50983 / TXsc)</name>
    <dbReference type="NCBI Taxonomy" id="423536"/>
    <lineage>
        <taxon>Eukaryota</taxon>
        <taxon>Sar</taxon>
        <taxon>Alveolata</taxon>
        <taxon>Perkinsozoa</taxon>
        <taxon>Perkinsea</taxon>
        <taxon>Perkinsida</taxon>
        <taxon>Perkinsidae</taxon>
        <taxon>Perkinsus</taxon>
    </lineage>
</organism>
<evidence type="ECO:0000256" key="1">
    <source>
        <dbReference type="ARBA" id="ARBA00009375"/>
    </source>
</evidence>
<dbReference type="InterPro" id="IPR020097">
    <property type="entry name" value="PsdUridine_synth_TruA_a/b_dom"/>
</dbReference>
<keyword evidence="2" id="KW-0819">tRNA processing</keyword>
<proteinExistence type="inferred from homology"/>
<dbReference type="AlphaFoldDB" id="C5KAM9"/>
<accession>C5KAM9</accession>
<dbReference type="OrthoDB" id="10256309at2759"/>
<dbReference type="CDD" id="cd02568">
    <property type="entry name" value="PseudoU_synth_PUS1_PUS2"/>
    <property type="match status" value="1"/>
</dbReference>